<gene>
    <name evidence="3" type="ORF">OD355_04980</name>
</gene>
<dbReference type="Pfam" id="PF01266">
    <property type="entry name" value="DAO"/>
    <property type="match status" value="1"/>
</dbReference>
<dbReference type="EMBL" id="JAOTPL010000005">
    <property type="protein sequence ID" value="MCU7693869.1"/>
    <property type="molecule type" value="Genomic_DNA"/>
</dbReference>
<keyword evidence="1" id="KW-0472">Membrane</keyword>
<feature type="transmembrane region" description="Helical" evidence="1">
    <location>
        <begin position="22"/>
        <end position="42"/>
    </location>
</feature>
<accession>A0AAE3LJZ5</accession>
<comment type="caution">
    <text evidence="3">The sequence shown here is derived from an EMBL/GenBank/DDBJ whole genome shotgun (WGS) entry which is preliminary data.</text>
</comment>
<proteinExistence type="predicted"/>
<dbReference type="Proteomes" id="UP001209317">
    <property type="component" value="Unassembled WGS sequence"/>
</dbReference>
<reference evidence="3" key="1">
    <citation type="submission" date="2022-10" db="EMBL/GenBank/DDBJ databases">
        <authorList>
            <person name="Kim H.S."/>
            <person name="Kim J.-S."/>
            <person name="Suh M.K."/>
            <person name="Eom M.K."/>
            <person name="Lee J.-S."/>
        </authorList>
    </citation>
    <scope>NUCLEOTIDE SEQUENCE</scope>
    <source>
        <strain evidence="3">LIP-5</strain>
    </source>
</reference>
<dbReference type="Gene3D" id="3.50.50.60">
    <property type="entry name" value="FAD/NAD(P)-binding domain"/>
    <property type="match status" value="1"/>
</dbReference>
<dbReference type="SUPFAM" id="SSF51905">
    <property type="entry name" value="FAD/NAD(P)-binding domain"/>
    <property type="match status" value="1"/>
</dbReference>
<keyword evidence="1" id="KW-1133">Transmembrane helix</keyword>
<dbReference type="RefSeq" id="WP_263037357.1">
    <property type="nucleotide sequence ID" value="NZ_JAOTPL010000005.1"/>
</dbReference>
<keyword evidence="4" id="KW-1185">Reference proteome</keyword>
<evidence type="ECO:0000256" key="1">
    <source>
        <dbReference type="SAM" id="Phobius"/>
    </source>
</evidence>
<dbReference type="GO" id="GO:0005737">
    <property type="term" value="C:cytoplasm"/>
    <property type="evidence" value="ECO:0007669"/>
    <property type="project" value="TreeGrafter"/>
</dbReference>
<evidence type="ECO:0000259" key="2">
    <source>
        <dbReference type="Pfam" id="PF01266"/>
    </source>
</evidence>
<protein>
    <submittedName>
        <fullName evidence="3">FAD-binding oxidoreductase</fullName>
    </submittedName>
</protein>
<evidence type="ECO:0000313" key="4">
    <source>
        <dbReference type="Proteomes" id="UP001209317"/>
    </source>
</evidence>
<sequence length="398" mass="44651">MSEIQQITSVVRRKKYKTKKKPVYDVIIIGGCVTGVSTALLLQKAGLNVALLEYSKIGFLTSGSYTTHLNAYYDALNNDIVQQLDFDSLKLYAEAGKDALKLIESNIAAYNIECEFTPAESYVFSVTKSQEPVLDNIVAVGELVGTGAKYTEKSPFKIPYTKIAAISGQSTLHAVKYISALLAEFKNLGGYVLERCRVLKIEQENNIQLVYSSRGKLQCRKILYTPQTSRILNLKPFRFIPYVHYTVAARLDKNSNTAIAYDAAQPCHRFIAYEKDGDHMLAVRGEDHRVVKGKRREVYFHRLEQKIINHFNAEEIIAKWSYVYYKTDKGLPHIGAIQGTDRYISAGYNPDGMILASLGSLIISGLILNGHSKYENLFPAKADKMTPSQMGRLDEISF</sequence>
<keyword evidence="1" id="KW-0812">Transmembrane</keyword>
<dbReference type="PANTHER" id="PTHR13847">
    <property type="entry name" value="SARCOSINE DEHYDROGENASE-RELATED"/>
    <property type="match status" value="1"/>
</dbReference>
<dbReference type="InterPro" id="IPR036188">
    <property type="entry name" value="FAD/NAD-bd_sf"/>
</dbReference>
<organism evidence="3 4">
    <name type="scientific">Haoranjiania flava</name>
    <dbReference type="NCBI Taxonomy" id="1856322"/>
    <lineage>
        <taxon>Bacteria</taxon>
        <taxon>Pseudomonadati</taxon>
        <taxon>Bacteroidota</taxon>
        <taxon>Chitinophagia</taxon>
        <taxon>Chitinophagales</taxon>
        <taxon>Chitinophagaceae</taxon>
        <taxon>Haoranjiania</taxon>
    </lineage>
</organism>
<evidence type="ECO:0000313" key="3">
    <source>
        <dbReference type="EMBL" id="MCU7693869.1"/>
    </source>
</evidence>
<dbReference type="PANTHER" id="PTHR13847:SF274">
    <property type="entry name" value="RIESKE 2FE-2S IRON-SULFUR PROTEIN YHFW-RELATED"/>
    <property type="match status" value="1"/>
</dbReference>
<dbReference type="AlphaFoldDB" id="A0AAE3LJZ5"/>
<dbReference type="InterPro" id="IPR006076">
    <property type="entry name" value="FAD-dep_OxRdtase"/>
</dbReference>
<feature type="domain" description="FAD dependent oxidoreductase" evidence="2">
    <location>
        <begin position="25"/>
        <end position="360"/>
    </location>
</feature>
<dbReference type="Gene3D" id="3.30.9.10">
    <property type="entry name" value="D-Amino Acid Oxidase, subunit A, domain 2"/>
    <property type="match status" value="1"/>
</dbReference>
<name>A0AAE3LJZ5_9BACT</name>